<dbReference type="PROSITE" id="PS51084">
    <property type="entry name" value="HIT_2"/>
    <property type="match status" value="1"/>
</dbReference>
<protein>
    <submittedName>
        <fullName evidence="5">HIT domain-containing protein</fullName>
    </submittedName>
</protein>
<reference evidence="5 6" key="1">
    <citation type="submission" date="2020-05" db="EMBL/GenBank/DDBJ databases">
        <title>Complete genome sequence of Gemmatimonas greenlandica TET16.</title>
        <authorList>
            <person name="Zeng Y."/>
        </authorList>
    </citation>
    <scope>NUCLEOTIDE SEQUENCE [LARGE SCALE GENOMIC DNA]</scope>
    <source>
        <strain evidence="5 6">TET16</strain>
    </source>
</reference>
<dbReference type="RefSeq" id="WP_171224321.1">
    <property type="nucleotide sequence ID" value="NZ_CP053085.1"/>
</dbReference>
<feature type="short sequence motif" description="Histidine triad motif" evidence="2 3">
    <location>
        <begin position="97"/>
        <end position="101"/>
    </location>
</feature>
<accession>A0A6M4IIG9</accession>
<feature type="active site" description="Tele-AMP-histidine intermediate" evidence="1">
    <location>
        <position position="99"/>
    </location>
</feature>
<dbReference type="PROSITE" id="PS00892">
    <property type="entry name" value="HIT_1"/>
    <property type="match status" value="1"/>
</dbReference>
<sequence length="113" mass="11828">MSDACIFCRIVGGTIPATLVASNDHAVAFRDLHPQAPSHLLVIPRRHVASLAEATDAAELGALLLLAAEVARSEGLAETGYRVVANTGNDGGQTVHHLHLHVLGGRAMQWPPG</sequence>
<dbReference type="AlphaFoldDB" id="A0A6M4IIG9"/>
<dbReference type="SUPFAM" id="SSF54197">
    <property type="entry name" value="HIT-like"/>
    <property type="match status" value="1"/>
</dbReference>
<gene>
    <name evidence="5" type="ORF">HKW67_04875</name>
</gene>
<evidence type="ECO:0000256" key="3">
    <source>
        <dbReference type="PROSITE-ProRule" id="PRU00464"/>
    </source>
</evidence>
<proteinExistence type="predicted"/>
<organism evidence="5 6">
    <name type="scientific">Gemmatimonas groenlandica</name>
    <dbReference type="NCBI Taxonomy" id="2732249"/>
    <lineage>
        <taxon>Bacteria</taxon>
        <taxon>Pseudomonadati</taxon>
        <taxon>Gemmatimonadota</taxon>
        <taxon>Gemmatimonadia</taxon>
        <taxon>Gemmatimonadales</taxon>
        <taxon>Gemmatimonadaceae</taxon>
        <taxon>Gemmatimonas</taxon>
    </lineage>
</organism>
<name>A0A6M4IIG9_9BACT</name>
<keyword evidence="6" id="KW-1185">Reference proteome</keyword>
<dbReference type="InterPro" id="IPR011146">
    <property type="entry name" value="HIT-like"/>
</dbReference>
<dbReference type="Gene3D" id="3.30.428.10">
    <property type="entry name" value="HIT-like"/>
    <property type="match status" value="1"/>
</dbReference>
<dbReference type="Proteomes" id="UP000500938">
    <property type="component" value="Chromosome"/>
</dbReference>
<dbReference type="PANTHER" id="PTHR23089">
    <property type="entry name" value="HISTIDINE TRIAD HIT PROTEIN"/>
    <property type="match status" value="1"/>
</dbReference>
<dbReference type="KEGG" id="ggr:HKW67_04875"/>
<dbReference type="Pfam" id="PF01230">
    <property type="entry name" value="HIT"/>
    <property type="match status" value="1"/>
</dbReference>
<dbReference type="InterPro" id="IPR019808">
    <property type="entry name" value="Histidine_triad_CS"/>
</dbReference>
<dbReference type="EMBL" id="CP053085">
    <property type="protein sequence ID" value="QJR34894.1"/>
    <property type="molecule type" value="Genomic_DNA"/>
</dbReference>
<evidence type="ECO:0000256" key="2">
    <source>
        <dbReference type="PIRSR" id="PIRSR601310-3"/>
    </source>
</evidence>
<dbReference type="InterPro" id="IPR036265">
    <property type="entry name" value="HIT-like_sf"/>
</dbReference>
<evidence type="ECO:0000313" key="5">
    <source>
        <dbReference type="EMBL" id="QJR34894.1"/>
    </source>
</evidence>
<evidence type="ECO:0000313" key="6">
    <source>
        <dbReference type="Proteomes" id="UP000500938"/>
    </source>
</evidence>
<evidence type="ECO:0000259" key="4">
    <source>
        <dbReference type="PROSITE" id="PS51084"/>
    </source>
</evidence>
<feature type="domain" description="HIT" evidence="4">
    <location>
        <begin position="6"/>
        <end position="113"/>
    </location>
</feature>
<dbReference type="GO" id="GO:0003824">
    <property type="term" value="F:catalytic activity"/>
    <property type="evidence" value="ECO:0007669"/>
    <property type="project" value="InterPro"/>
</dbReference>
<dbReference type="InterPro" id="IPR001310">
    <property type="entry name" value="Histidine_triad_HIT"/>
</dbReference>
<dbReference type="PRINTS" id="PR00332">
    <property type="entry name" value="HISTRIAD"/>
</dbReference>
<evidence type="ECO:0000256" key="1">
    <source>
        <dbReference type="PIRSR" id="PIRSR601310-1"/>
    </source>
</evidence>